<comment type="caution">
    <text evidence="2">The sequence shown here is derived from an EMBL/GenBank/DDBJ whole genome shotgun (WGS) entry which is preliminary data.</text>
</comment>
<feature type="domain" description="Rv3660c-like CheY-like N-terminal" evidence="1">
    <location>
        <begin position="8"/>
        <end position="114"/>
    </location>
</feature>
<evidence type="ECO:0000259" key="1">
    <source>
        <dbReference type="Pfam" id="PF26563"/>
    </source>
</evidence>
<proteinExistence type="predicted"/>
<dbReference type="PANTHER" id="PTHR43384:SF11">
    <property type="entry name" value="SEPTUM SITE DETERMINING PROTEIN"/>
    <property type="match status" value="1"/>
</dbReference>
<dbReference type="EMBL" id="SDKM01000007">
    <property type="protein sequence ID" value="RYP87279.1"/>
    <property type="molecule type" value="Genomic_DNA"/>
</dbReference>
<organism evidence="2 3">
    <name type="scientific">Nocardioides guangzhouensis</name>
    <dbReference type="NCBI Taxonomy" id="2497878"/>
    <lineage>
        <taxon>Bacteria</taxon>
        <taxon>Bacillati</taxon>
        <taxon>Actinomycetota</taxon>
        <taxon>Actinomycetes</taxon>
        <taxon>Propionibacteriales</taxon>
        <taxon>Nocardioidaceae</taxon>
        <taxon>Nocardioides</taxon>
    </lineage>
</organism>
<dbReference type="OrthoDB" id="3252838at2"/>
<dbReference type="InterPro" id="IPR050625">
    <property type="entry name" value="ParA/MinD_ATPase"/>
</dbReference>
<reference evidence="2 3" key="1">
    <citation type="submission" date="2019-01" db="EMBL/GenBank/DDBJ databases">
        <title>Nocardioides guangzhouensis sp. nov., an actinobacterium isolated from soil.</title>
        <authorList>
            <person name="Fu Y."/>
            <person name="Cai Y."/>
            <person name="Lin Z."/>
            <person name="Chen P."/>
        </authorList>
    </citation>
    <scope>NUCLEOTIDE SEQUENCE [LARGE SCALE GENOMIC DNA]</scope>
    <source>
        <strain evidence="2 3">130</strain>
    </source>
</reference>
<dbReference type="GO" id="GO:0005524">
    <property type="term" value="F:ATP binding"/>
    <property type="evidence" value="ECO:0007669"/>
    <property type="project" value="TreeGrafter"/>
</dbReference>
<sequence>MTSPLIITRADPLLDELLRLSAAAGVTPEVAADPGGALRSWSAAPLVLVGLDVAAELADLGPPRRGGVHVVGLGAVPDEVFRVAVRLGAENVAELPRSDQWLLELLADAGERAVRDAVTIGVVGGSGGSGATTFACALAVVAARRGPACLVDADPQGPGVDQVLGFDRVDGVRWDALQQTTGRLSARALHDALPRRRQLGVLTWSTGPHGPLPAFAAREAMSAAVRGHDVVVVDLPRAADPVTEELAARCRHLVVVARATIPGYASAARLVSRVSASGPVGVVVRGAGVDERDAASVLGAAVLTTMGDQRGLDESVDLGLGPLRSRRSVLGRAAARVLASLHDGGAAAGGTAA</sequence>
<gene>
    <name evidence="2" type="ORF">EKO23_06685</name>
</gene>
<protein>
    <submittedName>
        <fullName evidence="2">Septum site determining protein</fullName>
    </submittedName>
</protein>
<evidence type="ECO:0000313" key="2">
    <source>
        <dbReference type="EMBL" id="RYP87279.1"/>
    </source>
</evidence>
<evidence type="ECO:0000313" key="3">
    <source>
        <dbReference type="Proteomes" id="UP000295198"/>
    </source>
</evidence>
<dbReference type="Pfam" id="PF26563">
    <property type="entry name" value="Rv3660c_N"/>
    <property type="match status" value="1"/>
</dbReference>
<name>A0A4V1XZM6_9ACTN</name>
<dbReference type="Gene3D" id="3.40.50.300">
    <property type="entry name" value="P-loop containing nucleotide triphosphate hydrolases"/>
    <property type="match status" value="1"/>
</dbReference>
<dbReference type="GO" id="GO:0051782">
    <property type="term" value="P:negative regulation of cell division"/>
    <property type="evidence" value="ECO:0007669"/>
    <property type="project" value="TreeGrafter"/>
</dbReference>
<dbReference type="Proteomes" id="UP000295198">
    <property type="component" value="Unassembled WGS sequence"/>
</dbReference>
<keyword evidence="3" id="KW-1185">Reference proteome</keyword>
<accession>A0A4V1XZM6</accession>
<dbReference type="NCBIfam" id="TIGR03815">
    <property type="entry name" value="CpaE_hom_Actino"/>
    <property type="match status" value="1"/>
</dbReference>
<dbReference type="GO" id="GO:0009898">
    <property type="term" value="C:cytoplasmic side of plasma membrane"/>
    <property type="evidence" value="ECO:0007669"/>
    <property type="project" value="TreeGrafter"/>
</dbReference>
<dbReference type="InterPro" id="IPR022521">
    <property type="entry name" value="Rv3660c"/>
</dbReference>
<dbReference type="InterPro" id="IPR027417">
    <property type="entry name" value="P-loop_NTPase"/>
</dbReference>
<dbReference type="PANTHER" id="PTHR43384">
    <property type="entry name" value="SEPTUM SITE-DETERMINING PROTEIN MIND HOMOLOG, CHLOROPLASTIC-RELATED"/>
    <property type="match status" value="1"/>
</dbReference>
<dbReference type="RefSeq" id="WP_134715460.1">
    <property type="nucleotide sequence ID" value="NZ_SDKM01000007.1"/>
</dbReference>
<dbReference type="GO" id="GO:0016887">
    <property type="term" value="F:ATP hydrolysis activity"/>
    <property type="evidence" value="ECO:0007669"/>
    <property type="project" value="TreeGrafter"/>
</dbReference>
<dbReference type="InterPro" id="IPR059050">
    <property type="entry name" value="Rv3660c_N"/>
</dbReference>
<dbReference type="SUPFAM" id="SSF52540">
    <property type="entry name" value="P-loop containing nucleoside triphosphate hydrolases"/>
    <property type="match status" value="1"/>
</dbReference>
<dbReference type="GO" id="GO:0005829">
    <property type="term" value="C:cytosol"/>
    <property type="evidence" value="ECO:0007669"/>
    <property type="project" value="TreeGrafter"/>
</dbReference>
<dbReference type="AlphaFoldDB" id="A0A4V1XZM6"/>